<feature type="domain" description="DUF7703" evidence="2">
    <location>
        <begin position="58"/>
        <end position="307"/>
    </location>
</feature>
<feature type="transmembrane region" description="Helical" evidence="1">
    <location>
        <begin position="158"/>
        <end position="179"/>
    </location>
</feature>
<keyword evidence="1" id="KW-0812">Transmembrane</keyword>
<feature type="transmembrane region" description="Helical" evidence="1">
    <location>
        <begin position="257"/>
        <end position="282"/>
    </location>
</feature>
<feature type="transmembrane region" description="Helical" evidence="1">
    <location>
        <begin position="89"/>
        <end position="111"/>
    </location>
</feature>
<dbReference type="OMA" id="INVMIVI"/>
<keyword evidence="1" id="KW-0472">Membrane</keyword>
<dbReference type="Pfam" id="PF24802">
    <property type="entry name" value="DUF7703"/>
    <property type="match status" value="1"/>
</dbReference>
<feature type="transmembrane region" description="Helical" evidence="1">
    <location>
        <begin position="218"/>
        <end position="236"/>
    </location>
</feature>
<name>A0A0U5GTV4_ASPCI</name>
<gene>
    <name evidence="3" type="ORF">ASPCAL07865</name>
</gene>
<organism evidence="3 4">
    <name type="scientific">Aspergillus calidoustus</name>
    <dbReference type="NCBI Taxonomy" id="454130"/>
    <lineage>
        <taxon>Eukaryota</taxon>
        <taxon>Fungi</taxon>
        <taxon>Dikarya</taxon>
        <taxon>Ascomycota</taxon>
        <taxon>Pezizomycotina</taxon>
        <taxon>Eurotiomycetes</taxon>
        <taxon>Eurotiomycetidae</taxon>
        <taxon>Eurotiales</taxon>
        <taxon>Aspergillaceae</taxon>
        <taxon>Aspergillus</taxon>
        <taxon>Aspergillus subgen. Nidulantes</taxon>
    </lineage>
</organism>
<proteinExistence type="predicted"/>
<keyword evidence="4" id="KW-1185">Reference proteome</keyword>
<protein>
    <recommendedName>
        <fullName evidence="2">DUF7703 domain-containing protein</fullName>
    </recommendedName>
</protein>
<keyword evidence="1" id="KW-1133">Transmembrane helix</keyword>
<dbReference type="STRING" id="454130.A0A0U5GTV4"/>
<evidence type="ECO:0000259" key="2">
    <source>
        <dbReference type="Pfam" id="PF24802"/>
    </source>
</evidence>
<sequence>MLMVFASVEEDASFNFSLQLLHADLPVRCPGFYISNITMSRNNPAGLAGGLGEDEKLSVVLVIFIALSCYNIIELVILVLSTFRRWKGLYFYSLLISGVVGVVPYSLGFLLKFFEKAAPAVSVTILTVGWWTMVTGQAFVLYSRLHLVLRDERTLRRVLYMIIANVFLLHVPTTVLTYGTNVVHQTDRSRLSNPSNSTVRNITEENPFLEAYNIMEKIQMTGFTVQEVIISALYVWETTKMLQLGSSRENRRIMHQLVGINVMIVIMDLVLLGLEYASYYAVQICLKGVIYSVKLKLEFAVLGKLVDVVHGNKRPGLVGSPIHLASLQASNHPGVSSAVHGGLSFCRGSVVNSAARNHQTNHSTVDVPEDKILAMTEVSTWVEHHPRGNGNAV</sequence>
<evidence type="ECO:0000313" key="4">
    <source>
        <dbReference type="Proteomes" id="UP000054771"/>
    </source>
</evidence>
<accession>A0A0U5GTV4</accession>
<feature type="transmembrane region" description="Helical" evidence="1">
    <location>
        <begin position="117"/>
        <end position="142"/>
    </location>
</feature>
<dbReference type="Proteomes" id="UP000054771">
    <property type="component" value="Unassembled WGS sequence"/>
</dbReference>
<dbReference type="AlphaFoldDB" id="A0A0U5GTV4"/>
<evidence type="ECO:0000313" key="3">
    <source>
        <dbReference type="EMBL" id="CEN61202.1"/>
    </source>
</evidence>
<dbReference type="InterPro" id="IPR056120">
    <property type="entry name" value="DUF7703"/>
</dbReference>
<dbReference type="OrthoDB" id="405906at2759"/>
<dbReference type="EMBL" id="CDMC01000006">
    <property type="protein sequence ID" value="CEN61202.1"/>
    <property type="molecule type" value="Genomic_DNA"/>
</dbReference>
<reference evidence="4" key="1">
    <citation type="journal article" date="2016" name="Genome Announc.">
        <title>Draft genome sequences of fungus Aspergillus calidoustus.</title>
        <authorList>
            <person name="Horn F."/>
            <person name="Linde J."/>
            <person name="Mattern D.J."/>
            <person name="Walther G."/>
            <person name="Guthke R."/>
            <person name="Scherlach K."/>
            <person name="Martin K."/>
            <person name="Brakhage A.A."/>
            <person name="Petzke L."/>
            <person name="Valiante V."/>
        </authorList>
    </citation>
    <scope>NUCLEOTIDE SEQUENCE [LARGE SCALE GENOMIC DNA]</scope>
    <source>
        <strain evidence="4">SF006504</strain>
    </source>
</reference>
<evidence type="ECO:0000256" key="1">
    <source>
        <dbReference type="SAM" id="Phobius"/>
    </source>
</evidence>
<feature type="transmembrane region" description="Helical" evidence="1">
    <location>
        <begin position="57"/>
        <end position="80"/>
    </location>
</feature>
<dbReference type="PANTHER" id="PTHR37013">
    <property type="entry name" value="INTEGRAL MEMBRANE PROTEIN (AFU_ORTHOLOGUE AFUA_1G05950)-RELATED"/>
    <property type="match status" value="1"/>
</dbReference>
<dbReference type="PANTHER" id="PTHR37013:SF6">
    <property type="entry name" value="INTEGRAL MEMBRANE PROTEIN"/>
    <property type="match status" value="1"/>
</dbReference>